<evidence type="ECO:0008006" key="7">
    <source>
        <dbReference type="Google" id="ProtNLM"/>
    </source>
</evidence>
<feature type="domain" description="Erythromycin biosynthesis protein CIII-like C-terminal" evidence="4">
    <location>
        <begin position="355"/>
        <end position="454"/>
    </location>
</feature>
<dbReference type="GO" id="GO:0016906">
    <property type="term" value="F:sterol 3-beta-glucosyltransferase activity"/>
    <property type="evidence" value="ECO:0007669"/>
    <property type="project" value="UniProtKB-ARBA"/>
</dbReference>
<comment type="caution">
    <text evidence="5">The sequence shown here is derived from an EMBL/GenBank/DDBJ whole genome shotgun (WGS) entry which is preliminary data.</text>
</comment>
<dbReference type="Pfam" id="PF03033">
    <property type="entry name" value="Glyco_transf_28"/>
    <property type="match status" value="1"/>
</dbReference>
<proteinExistence type="predicted"/>
<keyword evidence="1" id="KW-0808">Transferase</keyword>
<sequence length="838" mass="91324">MPPGGIESDGLDHIALDDANPKHAPLDNEGRRLRMNSVAAPRVDTLTGNPRLNIAIHVVGSRGDVQPFLPIAHLLSRPPFNHRVRICTHPIFKDFVEGQGVEFFSIGGDPEALMAYMVKNPGLLPSRKSVKDGDIGKRRKEMWEIMHGAWRSCIEAGDGMRAEPTRAANVQTPKDLFIADAIIANPPSMAHIHCAEKLGVPYGNADAAVANYLSFMMLELLTWQGLGDLINKLRTQILRLDPISPMWGYQLLPRLRVPYSYLWSQSLIPKPSDWASHINITGFSFLPLASSYTPPTDLTAFLERGSRPIYIGFGSIIVENPQALTQLIVNAVKIANVRAIVSQGWGTIGGGDDDAPEDIYLIGNCPHDWLFQRVSAVVHHGGAGTTAAGIAAGLPTVVVPFFGDQPFWGQMIARAGAGPTPIPFKEMTAETLAASILAALKPAVGKAAQRMAHTITQENGASNAATDFLDRLGIDDLRCDLCPDRLAIWRHKSTGVRLSGFAMSCLVDKGLIQPNDNKLLQHKHWYVDEGAEHPIIGAVAAVSGFFTAVGIAASDYSGRLNGRSGRPTPVDEISQQSASSVTINDGDMETMTGPRNRSQAHEGILKEFLDSNPLTSVEMETIAHKLATKSLRTTEPDIAKVQRAPTAHEKRKAAWRAQEQGRHGHAYYITRATGRFAADVAEAGLKVPVAFFYNIANGFHNYPSYSFGATEVRRRGEITGLGSGLQTAGKELILGFWDAFSGVVMKPYESVREEGAKGLGKGILRGARGFAYNLGAAVFGIPGYTLKGIEKEMSKHHLTELKSEIMLIRLRQSIDDFRRATPEEREAVVTRWKSRSDV</sequence>
<dbReference type="PANTHER" id="PTHR48050">
    <property type="entry name" value="STEROL 3-BETA-GLUCOSYLTRANSFERASE"/>
    <property type="match status" value="1"/>
</dbReference>
<dbReference type="Proteomes" id="UP000736672">
    <property type="component" value="Unassembled WGS sequence"/>
</dbReference>
<reference evidence="5" key="1">
    <citation type="journal article" date="2021" name="Nat. Commun.">
        <title>Genetic determinants of endophytism in the Arabidopsis root mycobiome.</title>
        <authorList>
            <person name="Mesny F."/>
            <person name="Miyauchi S."/>
            <person name="Thiergart T."/>
            <person name="Pickel B."/>
            <person name="Atanasova L."/>
            <person name="Karlsson M."/>
            <person name="Huettel B."/>
            <person name="Barry K.W."/>
            <person name="Haridas S."/>
            <person name="Chen C."/>
            <person name="Bauer D."/>
            <person name="Andreopoulos W."/>
            <person name="Pangilinan J."/>
            <person name="LaButti K."/>
            <person name="Riley R."/>
            <person name="Lipzen A."/>
            <person name="Clum A."/>
            <person name="Drula E."/>
            <person name="Henrissat B."/>
            <person name="Kohler A."/>
            <person name="Grigoriev I.V."/>
            <person name="Martin F.M."/>
            <person name="Hacquard S."/>
        </authorList>
    </citation>
    <scope>NUCLEOTIDE SEQUENCE</scope>
    <source>
        <strain evidence="5">FSSC 5 MPI-SDFR-AT-0091</strain>
    </source>
</reference>
<dbReference type="InterPro" id="IPR004276">
    <property type="entry name" value="GlycoTrans_28_N"/>
</dbReference>
<dbReference type="InterPro" id="IPR010610">
    <property type="entry name" value="EryCIII-like_C"/>
</dbReference>
<dbReference type="SUPFAM" id="SSF53756">
    <property type="entry name" value="UDP-Glycosyltransferase/glycogen phosphorylase"/>
    <property type="match status" value="1"/>
</dbReference>
<dbReference type="GO" id="GO:0005975">
    <property type="term" value="P:carbohydrate metabolic process"/>
    <property type="evidence" value="ECO:0007669"/>
    <property type="project" value="InterPro"/>
</dbReference>
<dbReference type="PANTHER" id="PTHR48050:SF13">
    <property type="entry name" value="STEROL 3-BETA-GLUCOSYLTRANSFERASE UGT80A2"/>
    <property type="match status" value="1"/>
</dbReference>
<evidence type="ECO:0000313" key="5">
    <source>
        <dbReference type="EMBL" id="KAH7273260.1"/>
    </source>
</evidence>
<accession>A0A9P9L3H2</accession>
<feature type="compositionally biased region" description="Polar residues" evidence="2">
    <location>
        <begin position="573"/>
        <end position="583"/>
    </location>
</feature>
<dbReference type="Gene3D" id="3.40.50.2000">
    <property type="entry name" value="Glycogen Phosphorylase B"/>
    <property type="match status" value="2"/>
</dbReference>
<organism evidence="5 6">
    <name type="scientific">Fusarium solani</name>
    <name type="common">Filamentous fungus</name>
    <dbReference type="NCBI Taxonomy" id="169388"/>
    <lineage>
        <taxon>Eukaryota</taxon>
        <taxon>Fungi</taxon>
        <taxon>Dikarya</taxon>
        <taxon>Ascomycota</taxon>
        <taxon>Pezizomycotina</taxon>
        <taxon>Sordariomycetes</taxon>
        <taxon>Hypocreomycetidae</taxon>
        <taxon>Hypocreales</taxon>
        <taxon>Nectriaceae</taxon>
        <taxon>Fusarium</taxon>
        <taxon>Fusarium solani species complex</taxon>
    </lineage>
</organism>
<gene>
    <name evidence="5" type="ORF">B0J15DRAFT_574210</name>
</gene>
<dbReference type="OrthoDB" id="5835829at2759"/>
<dbReference type="AlphaFoldDB" id="A0A9P9L3H2"/>
<evidence type="ECO:0000256" key="1">
    <source>
        <dbReference type="ARBA" id="ARBA00022679"/>
    </source>
</evidence>
<evidence type="ECO:0000313" key="6">
    <source>
        <dbReference type="Proteomes" id="UP000736672"/>
    </source>
</evidence>
<dbReference type="InterPro" id="IPR002213">
    <property type="entry name" value="UDP_glucos_trans"/>
</dbReference>
<name>A0A9P9L3H2_FUSSL</name>
<feature type="domain" description="Glycosyltransferase family 28 N-terminal" evidence="3">
    <location>
        <begin position="54"/>
        <end position="204"/>
    </location>
</feature>
<dbReference type="Pfam" id="PF06722">
    <property type="entry name" value="EryCIII-like_C"/>
    <property type="match status" value="1"/>
</dbReference>
<evidence type="ECO:0000259" key="4">
    <source>
        <dbReference type="Pfam" id="PF06722"/>
    </source>
</evidence>
<dbReference type="FunFam" id="3.40.50.2000:FF:000009">
    <property type="entry name" value="Sterol 3-beta-glucosyltransferase UGT80A2"/>
    <property type="match status" value="1"/>
</dbReference>
<feature type="region of interest" description="Disordered" evidence="2">
    <location>
        <begin position="559"/>
        <end position="588"/>
    </location>
</feature>
<evidence type="ECO:0000256" key="2">
    <source>
        <dbReference type="SAM" id="MobiDB-lite"/>
    </source>
</evidence>
<dbReference type="EMBL" id="JAGTJS010000003">
    <property type="protein sequence ID" value="KAH7273260.1"/>
    <property type="molecule type" value="Genomic_DNA"/>
</dbReference>
<evidence type="ECO:0000259" key="3">
    <source>
        <dbReference type="Pfam" id="PF03033"/>
    </source>
</evidence>
<protein>
    <recommendedName>
        <fullName evidence="7">Glycosyltransferase family 28 N-terminal domain-containing protein</fullName>
    </recommendedName>
</protein>
<dbReference type="CDD" id="cd03784">
    <property type="entry name" value="GT1_Gtf-like"/>
    <property type="match status" value="1"/>
</dbReference>
<dbReference type="InterPro" id="IPR050426">
    <property type="entry name" value="Glycosyltransferase_28"/>
</dbReference>
<keyword evidence="6" id="KW-1185">Reference proteome</keyword>